<dbReference type="InterPro" id="IPR008889">
    <property type="entry name" value="VQ"/>
</dbReference>
<accession>A0A314L9H4</accession>
<evidence type="ECO:0000313" key="3">
    <source>
        <dbReference type="EMBL" id="OIT37590.1"/>
    </source>
</evidence>
<evidence type="ECO:0000313" key="5">
    <source>
        <dbReference type="Proteomes" id="UP000187609"/>
    </source>
</evidence>
<proteinExistence type="predicted"/>
<keyword evidence="5" id="KW-1185">Reference proteome</keyword>
<dbReference type="Pfam" id="PF05678">
    <property type="entry name" value="VQ"/>
    <property type="match status" value="1"/>
</dbReference>
<feature type="domain" description="VQ" evidence="2">
    <location>
        <begin position="40"/>
        <end position="63"/>
    </location>
</feature>
<dbReference type="Gramene" id="OIT38143">
    <property type="protein sequence ID" value="OIT38143"/>
    <property type="gene ID" value="A4A49_54851"/>
</dbReference>
<dbReference type="Proteomes" id="UP000187609">
    <property type="component" value="Unassembled WGS sequence"/>
</dbReference>
<dbReference type="AlphaFoldDB" id="A0A314L9H4"/>
<name>A0A314L9H4_NICAT</name>
<evidence type="ECO:0000256" key="1">
    <source>
        <dbReference type="SAM" id="MobiDB-lite"/>
    </source>
</evidence>
<dbReference type="EMBL" id="MJEQ01000231">
    <property type="protein sequence ID" value="OIT38143.1"/>
    <property type="molecule type" value="Genomic_DNA"/>
</dbReference>
<feature type="region of interest" description="Disordered" evidence="1">
    <location>
        <begin position="1"/>
        <end position="24"/>
    </location>
</feature>
<gene>
    <name evidence="4" type="ORF">A4A49_54851</name>
    <name evidence="3" type="ORF">A4A49_64102</name>
</gene>
<organism evidence="4 5">
    <name type="scientific">Nicotiana attenuata</name>
    <name type="common">Coyote tobacco</name>
    <dbReference type="NCBI Taxonomy" id="49451"/>
    <lineage>
        <taxon>Eukaryota</taxon>
        <taxon>Viridiplantae</taxon>
        <taxon>Streptophyta</taxon>
        <taxon>Embryophyta</taxon>
        <taxon>Tracheophyta</taxon>
        <taxon>Spermatophyta</taxon>
        <taxon>Magnoliopsida</taxon>
        <taxon>eudicotyledons</taxon>
        <taxon>Gunneridae</taxon>
        <taxon>Pentapetalae</taxon>
        <taxon>asterids</taxon>
        <taxon>lamiids</taxon>
        <taxon>Solanales</taxon>
        <taxon>Solanaceae</taxon>
        <taxon>Nicotianoideae</taxon>
        <taxon>Nicotianeae</taxon>
        <taxon>Nicotiana</taxon>
    </lineage>
</organism>
<sequence length="185" mass="21348">MGKKVTAGQASKSHKIISKNNNHIHDNKKQLNNLIKFLKPKVYITNSSNFKNLVQELTGNGSSSPMISSPPPPDHHHDHDQRLQFIDHQYQEYSQELSIDSSKGSIPSSFNTFEASFQEPSFSWLDSNNYSNMGNQDQMDFSEEYRNIETWLLEMDSYTSYHHQYEGHVPFIQEQVSVDDYSSLL</sequence>
<dbReference type="Gramene" id="OIT37590">
    <property type="protein sequence ID" value="OIT37590"/>
    <property type="gene ID" value="A4A49_64102"/>
</dbReference>
<comment type="caution">
    <text evidence="4">The sequence shown here is derived from an EMBL/GenBank/DDBJ whole genome shotgun (WGS) entry which is preliminary data.</text>
</comment>
<reference evidence="4 5" key="1">
    <citation type="submission" date="2016-11" db="EMBL/GenBank/DDBJ databases">
        <title>The genome of Nicotiana attenuata.</title>
        <authorList>
            <person name="Xu S."/>
            <person name="Brockmoeller T."/>
            <person name="Gaquerel E."/>
            <person name="Navarro A."/>
            <person name="Kuhl H."/>
            <person name="Gase K."/>
            <person name="Ling Z."/>
            <person name="Zhou W."/>
            <person name="Kreitzer C."/>
            <person name="Stanke M."/>
            <person name="Tang H."/>
            <person name="Lyons E."/>
            <person name="Pandey P."/>
            <person name="Pandey S.P."/>
            <person name="Timmermann B."/>
            <person name="Baldwin I.T."/>
        </authorList>
    </citation>
    <scope>NUCLEOTIDE SEQUENCE [LARGE SCALE GENOMIC DNA]</scope>
    <source>
        <strain evidence="5">cv. UT</strain>
        <strain evidence="4">UT</strain>
        <tissue evidence="4">Leaves</tissue>
    </source>
</reference>
<evidence type="ECO:0000259" key="2">
    <source>
        <dbReference type="Pfam" id="PF05678"/>
    </source>
</evidence>
<protein>
    <recommendedName>
        <fullName evidence="2">VQ domain-containing protein</fullName>
    </recommendedName>
</protein>
<evidence type="ECO:0000313" key="4">
    <source>
        <dbReference type="EMBL" id="OIT38143.1"/>
    </source>
</evidence>
<dbReference type="STRING" id="49451.A0A314L9H4"/>
<feature type="region of interest" description="Disordered" evidence="1">
    <location>
        <begin position="56"/>
        <end position="79"/>
    </location>
</feature>
<dbReference type="EMBL" id="MJEQ01000293">
    <property type="protein sequence ID" value="OIT37590.1"/>
    <property type="molecule type" value="Genomic_DNA"/>
</dbReference>